<evidence type="ECO:0000313" key="3">
    <source>
        <dbReference type="Proteomes" id="UP001148312"/>
    </source>
</evidence>
<comment type="caution">
    <text evidence="2">The sequence shown here is derived from an EMBL/GenBank/DDBJ whole genome shotgun (WGS) entry which is preliminary data.</text>
</comment>
<dbReference type="EMBL" id="JAPWDQ010000014">
    <property type="protein sequence ID" value="KAJ5471807.1"/>
    <property type="molecule type" value="Genomic_DNA"/>
</dbReference>
<protein>
    <submittedName>
        <fullName evidence="2">Uncharacterized protein</fullName>
    </submittedName>
</protein>
<dbReference type="Pfam" id="PF14441">
    <property type="entry name" value="OTT_1508_deam"/>
    <property type="match status" value="1"/>
</dbReference>
<keyword evidence="3" id="KW-1185">Reference proteome</keyword>
<dbReference type="InterPro" id="IPR027796">
    <property type="entry name" value="OTT_1508_deam-like"/>
</dbReference>
<dbReference type="Proteomes" id="UP001148312">
    <property type="component" value="Unassembled WGS sequence"/>
</dbReference>
<dbReference type="PANTHER" id="PTHR42037:SF1">
    <property type="match status" value="1"/>
</dbReference>
<evidence type="ECO:0000256" key="1">
    <source>
        <dbReference type="SAM" id="MobiDB-lite"/>
    </source>
</evidence>
<dbReference type="AlphaFoldDB" id="A0A9W9WQG5"/>
<organism evidence="2 3">
    <name type="scientific">Penicillium diatomitis</name>
    <dbReference type="NCBI Taxonomy" id="2819901"/>
    <lineage>
        <taxon>Eukaryota</taxon>
        <taxon>Fungi</taxon>
        <taxon>Dikarya</taxon>
        <taxon>Ascomycota</taxon>
        <taxon>Pezizomycotina</taxon>
        <taxon>Eurotiomycetes</taxon>
        <taxon>Eurotiomycetidae</taxon>
        <taxon>Eurotiales</taxon>
        <taxon>Aspergillaceae</taxon>
        <taxon>Penicillium</taxon>
    </lineage>
</organism>
<reference evidence="2" key="2">
    <citation type="journal article" date="2023" name="IMA Fungus">
        <title>Comparative genomic study of the Penicillium genus elucidates a diverse pangenome and 15 lateral gene transfer events.</title>
        <authorList>
            <person name="Petersen C."/>
            <person name="Sorensen T."/>
            <person name="Nielsen M.R."/>
            <person name="Sondergaard T.E."/>
            <person name="Sorensen J.L."/>
            <person name="Fitzpatrick D.A."/>
            <person name="Frisvad J.C."/>
            <person name="Nielsen K.L."/>
        </authorList>
    </citation>
    <scope>NUCLEOTIDE SEQUENCE</scope>
    <source>
        <strain evidence="2">IBT 30728</strain>
    </source>
</reference>
<name>A0A9W9WQG5_9EURO</name>
<accession>A0A9W9WQG5</accession>
<dbReference type="PANTHER" id="PTHR42037">
    <property type="match status" value="1"/>
</dbReference>
<dbReference type="RefSeq" id="XP_056786353.1">
    <property type="nucleotide sequence ID" value="XM_056938345.1"/>
</dbReference>
<proteinExistence type="predicted"/>
<feature type="region of interest" description="Disordered" evidence="1">
    <location>
        <begin position="465"/>
        <end position="484"/>
    </location>
</feature>
<dbReference type="GeneID" id="81628595"/>
<gene>
    <name evidence="2" type="ORF">N7539_008750</name>
</gene>
<evidence type="ECO:0000313" key="2">
    <source>
        <dbReference type="EMBL" id="KAJ5471807.1"/>
    </source>
</evidence>
<sequence>MGSATLERRLDIDPERIGRPRLDPHERLLCRFYEPLFLLNALGQTRGNHTTTSFELDRGRAQVRRFLQNLCFICDFKKGGSACTAIGLEELDTCYNFCIASNRETGKIAAFLKTSLGILKSGAHLTAADDDREESRFLHLCLEFAADRIEGERKCLCKSIKDCLSTLHEQSSGCDSKLIEWLEVAMNLDDHVQLCIFAYETRHSDRVAELSERGMNEEKRLGPASKRSSFLLLIDDMKDLSHLLESHTVYAIDALSAAPPPTRDSHVNLRGILNRMFKKSDQERSKVKNGLLYLDKVGGVFEKFLLPYERCSPEVHAEVQVLDHFHKMRKSFAGDDCFVACSKPACFCCEMYFKYHPARATLSYSHHKIWTNWSPPNLNTFDGDNPTYTQQRDILNLMTNELREQVITQVLQRLPSNRWHPDSMTNITSIRCPDVTSLGLEVPNAGNTKTPAIIDLTSCPKSYNRPPETAFPLPLNEDASFNDTSDAENGGVSLFDYCPSTCT</sequence>
<reference evidence="2" key="1">
    <citation type="submission" date="2022-12" db="EMBL/GenBank/DDBJ databases">
        <authorList>
            <person name="Petersen C."/>
        </authorList>
    </citation>
    <scope>NUCLEOTIDE SEQUENCE</scope>
    <source>
        <strain evidence="2">IBT 30728</strain>
    </source>
</reference>